<keyword evidence="3 9" id="KW-0808">Transferase</keyword>
<dbReference type="NCBIfam" id="TIGR03025">
    <property type="entry name" value="EPS_sugtrans"/>
    <property type="match status" value="1"/>
</dbReference>
<reference evidence="9 10" key="1">
    <citation type="submission" date="2019-12" db="EMBL/GenBank/DDBJ databases">
        <title>Paraburkholderia acidiphila 7Q-K02 sp. nov and Paraburkholderia acidisoli DHF22 sp. nov., two strains isolated from forest soil.</title>
        <authorList>
            <person name="Gao Z."/>
            <person name="Qiu L."/>
        </authorList>
    </citation>
    <scope>NUCLEOTIDE SEQUENCE [LARGE SCALE GENOMIC DNA]</scope>
    <source>
        <strain evidence="9 10">DHF22</strain>
    </source>
</reference>
<feature type="transmembrane region" description="Helical" evidence="7">
    <location>
        <begin position="284"/>
        <end position="304"/>
    </location>
</feature>
<dbReference type="AlphaFoldDB" id="A0A7Z2GJJ1"/>
<feature type="transmembrane region" description="Helical" evidence="7">
    <location>
        <begin position="76"/>
        <end position="101"/>
    </location>
</feature>
<gene>
    <name evidence="9" type="ORF">FAZ98_11575</name>
</gene>
<dbReference type="OrthoDB" id="9808602at2"/>
<organism evidence="9 10">
    <name type="scientific">Paraburkholderia acidisoli</name>
    <dbReference type="NCBI Taxonomy" id="2571748"/>
    <lineage>
        <taxon>Bacteria</taxon>
        <taxon>Pseudomonadati</taxon>
        <taxon>Pseudomonadota</taxon>
        <taxon>Betaproteobacteria</taxon>
        <taxon>Burkholderiales</taxon>
        <taxon>Burkholderiaceae</taxon>
        <taxon>Paraburkholderia</taxon>
    </lineage>
</organism>
<evidence type="ECO:0000256" key="7">
    <source>
        <dbReference type="SAM" id="Phobius"/>
    </source>
</evidence>
<keyword evidence="4 7" id="KW-0812">Transmembrane</keyword>
<dbReference type="GO" id="GO:0089702">
    <property type="term" value="F:undecaprenyl-phosphate glucose phosphotransferase activity"/>
    <property type="evidence" value="ECO:0007669"/>
    <property type="project" value="UniProtKB-EC"/>
</dbReference>
<sequence>MHLPAQSFVGVPPRNGGVLTRTLDFAVIALGALVAARFERLPDGGGYDSALLAFALLVSALVFPLFGLYRIGHRRIFVRCICAPVLAWLLSLVVALVVVVILGDPWRPDNLRVLRWTLFSGTGLVLVRLVACVLSRRRERHIAGSRAVAIVGSGEHCRQLLRKIESTPNSRWIVSTIFDTGLDMAAAPGAMPAFHDRSGFAEYVRRYQVKELWLALPLSEERTILDFIELFRRDLVNIRFIPDVSGMALFEGEMIKLEGASAINLVGSPLSSDALVIKDRFDRAFALCALTMLCPLLIAIALAVKISSPGPVLFTQKRKGANGRIFEIYKFRSMRIHQAAHGVVKQATRNDPRITRVGAFLRRTSLDELPQFLNVLRGDMSVVGPRPHAIEHDTLYQNIVDGYIHRYRIKPGITGWAQVNGFRGETDRIEKMEGRVEHDLFYLSNWSFGLDMRIIVATIFKGLVHRNAY</sequence>
<evidence type="ECO:0000256" key="2">
    <source>
        <dbReference type="ARBA" id="ARBA00006464"/>
    </source>
</evidence>
<evidence type="ECO:0000256" key="4">
    <source>
        <dbReference type="ARBA" id="ARBA00022692"/>
    </source>
</evidence>
<evidence type="ECO:0000256" key="6">
    <source>
        <dbReference type="ARBA" id="ARBA00023136"/>
    </source>
</evidence>
<evidence type="ECO:0000256" key="5">
    <source>
        <dbReference type="ARBA" id="ARBA00022989"/>
    </source>
</evidence>
<dbReference type="EC" id="2.7.8.31" evidence="9"/>
<evidence type="ECO:0000259" key="8">
    <source>
        <dbReference type="Pfam" id="PF02397"/>
    </source>
</evidence>
<name>A0A7Z2GJJ1_9BURK</name>
<dbReference type="Pfam" id="PF02397">
    <property type="entry name" value="Bac_transf"/>
    <property type="match status" value="1"/>
</dbReference>
<dbReference type="InterPro" id="IPR017473">
    <property type="entry name" value="Undecaprenyl-P_gluc_Ptfrase"/>
</dbReference>
<dbReference type="Proteomes" id="UP000433577">
    <property type="component" value="Chromosome 1"/>
</dbReference>
<feature type="transmembrane region" description="Helical" evidence="7">
    <location>
        <begin position="50"/>
        <end position="69"/>
    </location>
</feature>
<dbReference type="RefSeq" id="WP_158951965.1">
    <property type="nucleotide sequence ID" value="NZ_CP046913.1"/>
</dbReference>
<evidence type="ECO:0000313" key="9">
    <source>
        <dbReference type="EMBL" id="QGZ62970.1"/>
    </source>
</evidence>
<dbReference type="GO" id="GO:0016020">
    <property type="term" value="C:membrane"/>
    <property type="evidence" value="ECO:0007669"/>
    <property type="project" value="UniProtKB-SubCell"/>
</dbReference>
<feature type="domain" description="Bacterial sugar transferase" evidence="8">
    <location>
        <begin position="278"/>
        <end position="461"/>
    </location>
</feature>
<evidence type="ECO:0000313" key="10">
    <source>
        <dbReference type="Proteomes" id="UP000433577"/>
    </source>
</evidence>
<comment type="subcellular location">
    <subcellularLocation>
        <location evidence="1">Membrane</location>
        <topology evidence="1">Multi-pass membrane protein</topology>
    </subcellularLocation>
</comment>
<keyword evidence="5 7" id="KW-1133">Transmembrane helix</keyword>
<dbReference type="KEGG" id="pacs:FAZ98_11575"/>
<proteinExistence type="inferred from homology"/>
<dbReference type="PANTHER" id="PTHR30576">
    <property type="entry name" value="COLANIC BIOSYNTHESIS UDP-GLUCOSE LIPID CARRIER TRANSFERASE"/>
    <property type="match status" value="1"/>
</dbReference>
<dbReference type="Pfam" id="PF13727">
    <property type="entry name" value="CoA_binding_3"/>
    <property type="match status" value="1"/>
</dbReference>
<comment type="similarity">
    <text evidence="2">Belongs to the bacterial sugar transferase family.</text>
</comment>
<dbReference type="Gene3D" id="3.40.50.720">
    <property type="entry name" value="NAD(P)-binding Rossmann-like Domain"/>
    <property type="match status" value="1"/>
</dbReference>
<accession>A0A7Z2GJJ1</accession>
<keyword evidence="6 7" id="KW-0472">Membrane</keyword>
<dbReference type="InterPro" id="IPR003362">
    <property type="entry name" value="Bact_transf"/>
</dbReference>
<dbReference type="EMBL" id="CP046913">
    <property type="protein sequence ID" value="QGZ62970.1"/>
    <property type="molecule type" value="Genomic_DNA"/>
</dbReference>
<evidence type="ECO:0000256" key="3">
    <source>
        <dbReference type="ARBA" id="ARBA00022679"/>
    </source>
</evidence>
<dbReference type="InterPro" id="IPR017475">
    <property type="entry name" value="EPS_sugar_tfrase"/>
</dbReference>
<dbReference type="NCBIfam" id="TIGR03023">
    <property type="entry name" value="WcaJ_sugtrans"/>
    <property type="match status" value="1"/>
</dbReference>
<dbReference type="PANTHER" id="PTHR30576:SF0">
    <property type="entry name" value="UNDECAPRENYL-PHOSPHATE N-ACETYLGALACTOSAMINYL 1-PHOSPHATE TRANSFERASE-RELATED"/>
    <property type="match status" value="1"/>
</dbReference>
<protein>
    <submittedName>
        <fullName evidence="9">Undecaprenyl-phosphate glucose phosphotransferase</fullName>
        <ecNumber evidence="9">2.7.8.31</ecNumber>
    </submittedName>
</protein>
<keyword evidence="10" id="KW-1185">Reference proteome</keyword>
<feature type="transmembrane region" description="Helical" evidence="7">
    <location>
        <begin position="113"/>
        <end position="134"/>
    </location>
</feature>
<evidence type="ECO:0000256" key="1">
    <source>
        <dbReference type="ARBA" id="ARBA00004141"/>
    </source>
</evidence>